<dbReference type="EC" id="2.7.13.3" evidence="2"/>
<evidence type="ECO:0000256" key="4">
    <source>
        <dbReference type="ARBA" id="ARBA00022679"/>
    </source>
</evidence>
<evidence type="ECO:0000256" key="3">
    <source>
        <dbReference type="ARBA" id="ARBA00022553"/>
    </source>
</evidence>
<dbReference type="InterPro" id="IPR013656">
    <property type="entry name" value="PAS_4"/>
</dbReference>
<dbReference type="CDD" id="cd00130">
    <property type="entry name" value="PAS"/>
    <property type="match status" value="1"/>
</dbReference>
<dbReference type="InterPro" id="IPR003594">
    <property type="entry name" value="HATPase_dom"/>
</dbReference>
<dbReference type="KEGG" id="mbd:MEBOL_002760"/>
<dbReference type="PRINTS" id="PR00344">
    <property type="entry name" value="BCTRLSENSOR"/>
</dbReference>
<comment type="catalytic activity">
    <reaction evidence="1">
        <text>ATP + protein L-histidine = ADP + protein N-phospho-L-histidine.</text>
        <dbReference type="EC" id="2.7.13.3"/>
    </reaction>
</comment>
<feature type="domain" description="Histidine kinase" evidence="7">
    <location>
        <begin position="255"/>
        <end position="467"/>
    </location>
</feature>
<dbReference type="InterPro" id="IPR050736">
    <property type="entry name" value="Sensor_HK_Regulatory"/>
</dbReference>
<dbReference type="RefSeq" id="WP_245919737.1">
    <property type="nucleotide sequence ID" value="NZ_CP022163.1"/>
</dbReference>
<dbReference type="CDD" id="cd00075">
    <property type="entry name" value="HATPase"/>
    <property type="match status" value="1"/>
</dbReference>
<name>A0A250IDU1_9BACT</name>
<dbReference type="PANTHER" id="PTHR43711:SF1">
    <property type="entry name" value="HISTIDINE KINASE 1"/>
    <property type="match status" value="1"/>
</dbReference>
<dbReference type="SMART" id="SM00387">
    <property type="entry name" value="HATPase_c"/>
    <property type="match status" value="1"/>
</dbReference>
<dbReference type="SUPFAM" id="SSF55785">
    <property type="entry name" value="PYP-like sensor domain (PAS domain)"/>
    <property type="match status" value="1"/>
</dbReference>
<evidence type="ECO:0000259" key="7">
    <source>
        <dbReference type="PROSITE" id="PS50109"/>
    </source>
</evidence>
<sequence length="470" mass="50537">MSCLGALLQVPGLGLAFLDTGLCFRFVNNALIAQSALPSGAYEGRTVGEVWPMLAAALTPLLNRALSGEPVLGAYISGPLGAPGGGVRHLRFSLLPASTGGLRSGVSLMLEDETARVAQDIALRENEARLRDLAAVSCDGYCLHEGGTILEASSALANLLSTTPEDMVGQSLVRWIAPESRETVQRATARQVVAPYEATALRSDGKRLFVEVLGRPTTYRGREVRMVTVWDIGARKAAEEAAARADTFREQLLGVVGHDLRSPLYAIQLSVGALERGGELSESQSRQVSHVATATRRMERMIHELLDYTRARLAGGIPVRATPLSLDKLLDRVVEQYQVSHPQRTVIRKVEGDMRGTWDESRLVQLLDNLVGNGLQHSPVETPVEVRLAGSADGMTLSVRNEGPPVPLEDRATLFEPFKQGKRASADGLGLGLYIVRQIATAHGGRISVESGVGLGTRFVVWLPRHAPGT</sequence>
<accession>A0A250IDU1</accession>
<dbReference type="SUPFAM" id="SSF55874">
    <property type="entry name" value="ATPase domain of HSP90 chaperone/DNA topoisomerase II/histidine kinase"/>
    <property type="match status" value="1"/>
</dbReference>
<dbReference type="Gene3D" id="3.30.565.10">
    <property type="entry name" value="Histidine kinase-like ATPase, C-terminal domain"/>
    <property type="match status" value="1"/>
</dbReference>
<dbReference type="EMBL" id="CP022163">
    <property type="protein sequence ID" value="ATB29311.1"/>
    <property type="molecule type" value="Genomic_DNA"/>
</dbReference>
<dbReference type="PROSITE" id="PS50109">
    <property type="entry name" value="HIS_KIN"/>
    <property type="match status" value="1"/>
</dbReference>
<keyword evidence="6" id="KW-0902">Two-component regulatory system</keyword>
<dbReference type="InterPro" id="IPR036097">
    <property type="entry name" value="HisK_dim/P_sf"/>
</dbReference>
<dbReference type="PANTHER" id="PTHR43711">
    <property type="entry name" value="TWO-COMPONENT HISTIDINE KINASE"/>
    <property type="match status" value="1"/>
</dbReference>
<dbReference type="Pfam" id="PF08448">
    <property type="entry name" value="PAS_4"/>
    <property type="match status" value="1"/>
</dbReference>
<dbReference type="Proteomes" id="UP000217289">
    <property type="component" value="Chromosome"/>
</dbReference>
<protein>
    <recommendedName>
        <fullName evidence="2">histidine kinase</fullName>
        <ecNumber evidence="2">2.7.13.3</ecNumber>
    </recommendedName>
</protein>
<dbReference type="GO" id="GO:0000155">
    <property type="term" value="F:phosphorelay sensor kinase activity"/>
    <property type="evidence" value="ECO:0007669"/>
    <property type="project" value="InterPro"/>
</dbReference>
<keyword evidence="5 9" id="KW-0418">Kinase</keyword>
<dbReference type="InterPro" id="IPR035965">
    <property type="entry name" value="PAS-like_dom_sf"/>
</dbReference>
<dbReference type="SMART" id="SM00388">
    <property type="entry name" value="HisKA"/>
    <property type="match status" value="1"/>
</dbReference>
<organism evidence="9 10">
    <name type="scientific">Melittangium boletus DSM 14713</name>
    <dbReference type="NCBI Taxonomy" id="1294270"/>
    <lineage>
        <taxon>Bacteria</taxon>
        <taxon>Pseudomonadati</taxon>
        <taxon>Myxococcota</taxon>
        <taxon>Myxococcia</taxon>
        <taxon>Myxococcales</taxon>
        <taxon>Cystobacterineae</taxon>
        <taxon>Archangiaceae</taxon>
        <taxon>Melittangium</taxon>
    </lineage>
</organism>
<keyword evidence="10" id="KW-1185">Reference proteome</keyword>
<keyword evidence="3" id="KW-0597">Phosphoprotein</keyword>
<dbReference type="NCBIfam" id="TIGR00229">
    <property type="entry name" value="sensory_box"/>
    <property type="match status" value="1"/>
</dbReference>
<dbReference type="InterPro" id="IPR004358">
    <property type="entry name" value="Sig_transdc_His_kin-like_C"/>
</dbReference>
<feature type="domain" description="PAS" evidence="8">
    <location>
        <begin position="147"/>
        <end position="196"/>
    </location>
</feature>
<dbReference type="InterPro" id="IPR000014">
    <property type="entry name" value="PAS"/>
</dbReference>
<dbReference type="InterPro" id="IPR036890">
    <property type="entry name" value="HATPase_C_sf"/>
</dbReference>
<evidence type="ECO:0000256" key="5">
    <source>
        <dbReference type="ARBA" id="ARBA00022777"/>
    </source>
</evidence>
<evidence type="ECO:0000313" key="10">
    <source>
        <dbReference type="Proteomes" id="UP000217289"/>
    </source>
</evidence>
<dbReference type="Pfam" id="PF13426">
    <property type="entry name" value="PAS_9"/>
    <property type="match status" value="1"/>
</dbReference>
<dbReference type="InterPro" id="IPR005467">
    <property type="entry name" value="His_kinase_dom"/>
</dbReference>
<dbReference type="InterPro" id="IPR003661">
    <property type="entry name" value="HisK_dim/P_dom"/>
</dbReference>
<proteinExistence type="predicted"/>
<dbReference type="Pfam" id="PF00512">
    <property type="entry name" value="HisKA"/>
    <property type="match status" value="1"/>
</dbReference>
<gene>
    <name evidence="9" type="ORF">MEBOL_002760</name>
</gene>
<dbReference type="PROSITE" id="PS50112">
    <property type="entry name" value="PAS"/>
    <property type="match status" value="1"/>
</dbReference>
<dbReference type="SUPFAM" id="SSF47384">
    <property type="entry name" value="Homodimeric domain of signal transducing histidine kinase"/>
    <property type="match status" value="1"/>
</dbReference>
<dbReference type="AlphaFoldDB" id="A0A250IDU1"/>
<dbReference type="Gene3D" id="3.30.450.20">
    <property type="entry name" value="PAS domain"/>
    <property type="match status" value="2"/>
</dbReference>
<evidence type="ECO:0000256" key="2">
    <source>
        <dbReference type="ARBA" id="ARBA00012438"/>
    </source>
</evidence>
<keyword evidence="4" id="KW-0808">Transferase</keyword>
<evidence type="ECO:0000259" key="8">
    <source>
        <dbReference type="PROSITE" id="PS50112"/>
    </source>
</evidence>
<evidence type="ECO:0000256" key="6">
    <source>
        <dbReference type="ARBA" id="ARBA00023012"/>
    </source>
</evidence>
<dbReference type="Pfam" id="PF02518">
    <property type="entry name" value="HATPase_c"/>
    <property type="match status" value="1"/>
</dbReference>
<dbReference type="Gene3D" id="1.10.287.130">
    <property type="match status" value="1"/>
</dbReference>
<evidence type="ECO:0000313" key="9">
    <source>
        <dbReference type="EMBL" id="ATB29311.1"/>
    </source>
</evidence>
<evidence type="ECO:0000256" key="1">
    <source>
        <dbReference type="ARBA" id="ARBA00000085"/>
    </source>
</evidence>
<dbReference type="CDD" id="cd00082">
    <property type="entry name" value="HisKA"/>
    <property type="match status" value="1"/>
</dbReference>
<dbReference type="SMART" id="SM00091">
    <property type="entry name" value="PAS"/>
    <property type="match status" value="1"/>
</dbReference>
<reference evidence="9 10" key="1">
    <citation type="submission" date="2017-06" db="EMBL/GenBank/DDBJ databases">
        <authorList>
            <person name="Kim H.J."/>
            <person name="Triplett B.A."/>
        </authorList>
    </citation>
    <scope>NUCLEOTIDE SEQUENCE [LARGE SCALE GENOMIC DNA]</scope>
    <source>
        <strain evidence="9 10">DSM 14713</strain>
    </source>
</reference>